<dbReference type="RefSeq" id="WP_015285269.1">
    <property type="nucleotide sequence ID" value="NC_019943.1"/>
</dbReference>
<protein>
    <submittedName>
        <fullName evidence="1">Uncharacterized protein</fullName>
    </submittedName>
</protein>
<sequence length="50" mass="5471">MGADAPIPLIAMPAAADSKNLMALLDFVTRYDAKQHRKLMKIPGIFMPAE</sequence>
<dbReference type="EMBL" id="CP003167">
    <property type="protein sequence ID" value="AGB02306.1"/>
    <property type="molecule type" value="Genomic_DNA"/>
</dbReference>
<dbReference type="HOGENOM" id="CLU_3113053_0_0_2"/>
<keyword evidence="2" id="KW-1185">Reference proteome</keyword>
<reference evidence="2" key="1">
    <citation type="submission" date="2011-12" db="EMBL/GenBank/DDBJ databases">
        <title>Complete sequence of Methanoregula formicicum SMSP.</title>
        <authorList>
            <person name="Lucas S."/>
            <person name="Han J."/>
            <person name="Lapidus A."/>
            <person name="Cheng J.-F."/>
            <person name="Goodwin L."/>
            <person name="Pitluck S."/>
            <person name="Peters L."/>
            <person name="Ovchinnikova G."/>
            <person name="Teshima H."/>
            <person name="Detter J.C."/>
            <person name="Han C."/>
            <person name="Tapia R."/>
            <person name="Land M."/>
            <person name="Hauser L."/>
            <person name="Kyrpides N."/>
            <person name="Ivanova N."/>
            <person name="Pagani I."/>
            <person name="Imachi H."/>
            <person name="Tamaki H."/>
            <person name="Sekiguchi Y."/>
            <person name="Kamagata Y."/>
            <person name="Cadillo-Quiroz H."/>
            <person name="Zinder S."/>
            <person name="Liu W.-T."/>
            <person name="Woyke T."/>
        </authorList>
    </citation>
    <scope>NUCLEOTIDE SEQUENCE [LARGE SCALE GENOMIC DNA]</scope>
    <source>
        <strain evidence="2">DSM 22288 / NBRC 105244 / SMSP</strain>
    </source>
</reference>
<dbReference type="GeneID" id="43503260"/>
<gene>
    <name evidence="1" type="ordered locus">Metfor_1264</name>
</gene>
<dbReference type="InParanoid" id="L0HEV1"/>
<organism evidence="1 2">
    <name type="scientific">Methanoregula formicica (strain DSM 22288 / NBRC 105244 / SMSP)</name>
    <dbReference type="NCBI Taxonomy" id="593750"/>
    <lineage>
        <taxon>Archaea</taxon>
        <taxon>Methanobacteriati</taxon>
        <taxon>Methanobacteriota</taxon>
        <taxon>Stenosarchaea group</taxon>
        <taxon>Methanomicrobia</taxon>
        <taxon>Methanomicrobiales</taxon>
        <taxon>Methanoregulaceae</taxon>
        <taxon>Methanoregula</taxon>
    </lineage>
</organism>
<evidence type="ECO:0000313" key="2">
    <source>
        <dbReference type="Proteomes" id="UP000010824"/>
    </source>
</evidence>
<name>L0HEV1_METFS</name>
<accession>L0HEV1</accession>
<evidence type="ECO:0000313" key="1">
    <source>
        <dbReference type="EMBL" id="AGB02306.1"/>
    </source>
</evidence>
<dbReference type="STRING" id="593750.Metfor_1264"/>
<proteinExistence type="predicted"/>
<reference evidence="1 2" key="2">
    <citation type="journal article" date="2014" name="Genome Announc.">
        <title>Complete Genome Sequence of Methanoregula formicica SMSPT, a Mesophilic Hydrogenotrophic Methanogen Isolated from a Methanogenic Upflow Anaerobic Sludge Blanket Reactor.</title>
        <authorList>
            <person name="Yamamoto K."/>
            <person name="Tamaki H."/>
            <person name="Cadillo-Quiroz H."/>
            <person name="Imachi H."/>
            <person name="Kyrpides N."/>
            <person name="Woyke T."/>
            <person name="Goodwin L."/>
            <person name="Zinder S.H."/>
            <person name="Kamagata Y."/>
            <person name="Liu W.T."/>
        </authorList>
    </citation>
    <scope>NUCLEOTIDE SEQUENCE [LARGE SCALE GENOMIC DNA]</scope>
    <source>
        <strain evidence="2">DSM 22288 / NBRC 105244 / SMSP</strain>
    </source>
</reference>
<dbReference type="Proteomes" id="UP000010824">
    <property type="component" value="Chromosome"/>
</dbReference>
<dbReference type="KEGG" id="mfo:Metfor_1264"/>
<dbReference type="AlphaFoldDB" id="L0HEV1"/>